<dbReference type="InterPro" id="IPR029021">
    <property type="entry name" value="Prot-tyrosine_phosphatase-like"/>
</dbReference>
<keyword evidence="10" id="KW-0325">Glycoprotein</keyword>
<evidence type="ECO:0000256" key="5">
    <source>
        <dbReference type="ARBA" id="ARBA00022729"/>
    </source>
</evidence>
<dbReference type="SUPFAM" id="SSF52799">
    <property type="entry name" value="(Phosphotyrosine protein) phosphatases II"/>
    <property type="match status" value="1"/>
</dbReference>
<keyword evidence="4" id="KW-0812">Transmembrane</keyword>
<reference evidence="15" key="3">
    <citation type="submission" date="2025-09" db="UniProtKB">
        <authorList>
            <consortium name="Ensembl"/>
        </authorList>
    </citation>
    <scope>IDENTIFICATION</scope>
</reference>
<dbReference type="Pfam" id="PF00102">
    <property type="entry name" value="Y_phosphatase"/>
    <property type="match status" value="1"/>
</dbReference>
<reference evidence="15" key="2">
    <citation type="submission" date="2025-08" db="UniProtKB">
        <authorList>
            <consortium name="Ensembl"/>
        </authorList>
    </citation>
    <scope>IDENTIFICATION</scope>
</reference>
<proteinExistence type="inferred from homology"/>
<dbReference type="Ensembl" id="ENSCSAVT00000005213.1">
    <property type="protein sequence ID" value="ENSCSAVP00000005142.1"/>
    <property type="gene ID" value="ENSCSAVG00000003069.1"/>
</dbReference>
<evidence type="ECO:0000256" key="1">
    <source>
        <dbReference type="ARBA" id="ARBA00004479"/>
    </source>
</evidence>
<evidence type="ECO:0000313" key="15">
    <source>
        <dbReference type="Ensembl" id="ENSCSAVP00000005142.1"/>
    </source>
</evidence>
<dbReference type="Proteomes" id="UP000007875">
    <property type="component" value="Unassembled WGS sequence"/>
</dbReference>
<dbReference type="InterPro" id="IPR016130">
    <property type="entry name" value="Tyr_Pase_AS"/>
</dbReference>
<dbReference type="InterPro" id="IPR000387">
    <property type="entry name" value="Tyr_Pase_dom"/>
</dbReference>
<evidence type="ECO:0000256" key="2">
    <source>
        <dbReference type="ARBA" id="ARBA00009580"/>
    </source>
</evidence>
<evidence type="ECO:0000256" key="11">
    <source>
        <dbReference type="ARBA" id="ARBA00051722"/>
    </source>
</evidence>
<dbReference type="SMART" id="SM00194">
    <property type="entry name" value="PTPc"/>
    <property type="match status" value="1"/>
</dbReference>
<dbReference type="AlphaFoldDB" id="H2YIJ3"/>
<comment type="similarity">
    <text evidence="2">Belongs to the protein-tyrosine phosphatase family.</text>
</comment>
<dbReference type="PROSITE" id="PS50055">
    <property type="entry name" value="TYR_PHOSPHATASE_PTP"/>
    <property type="match status" value="1"/>
</dbReference>
<dbReference type="HOGENOM" id="CLU_001645_9_1_1"/>
<dbReference type="SMART" id="SM00404">
    <property type="entry name" value="PTPc_motif"/>
    <property type="match status" value="1"/>
</dbReference>
<dbReference type="PANTHER" id="PTHR46957">
    <property type="entry name" value="CYTOKINE RECEPTOR"/>
    <property type="match status" value="1"/>
</dbReference>
<keyword evidence="9" id="KW-0472">Membrane</keyword>
<evidence type="ECO:0000256" key="6">
    <source>
        <dbReference type="ARBA" id="ARBA00022801"/>
    </source>
</evidence>
<name>H2YIJ3_CIOSA</name>
<dbReference type="PROSITE" id="PS50056">
    <property type="entry name" value="TYR_PHOSPHATASE_2"/>
    <property type="match status" value="1"/>
</dbReference>
<dbReference type="PANTHER" id="PTHR46957:SF3">
    <property type="entry name" value="CYTOKINE RECEPTOR"/>
    <property type="match status" value="1"/>
</dbReference>
<dbReference type="GO" id="GO:0043235">
    <property type="term" value="C:receptor complex"/>
    <property type="evidence" value="ECO:0007669"/>
    <property type="project" value="TreeGrafter"/>
</dbReference>
<evidence type="ECO:0000259" key="13">
    <source>
        <dbReference type="PROSITE" id="PS50055"/>
    </source>
</evidence>
<dbReference type="InParanoid" id="H2YIJ3"/>
<evidence type="ECO:0000313" key="16">
    <source>
        <dbReference type="Proteomes" id="UP000007875"/>
    </source>
</evidence>
<evidence type="ECO:0000256" key="12">
    <source>
        <dbReference type="SAM" id="MobiDB-lite"/>
    </source>
</evidence>
<evidence type="ECO:0000256" key="3">
    <source>
        <dbReference type="ARBA" id="ARBA00013064"/>
    </source>
</evidence>
<evidence type="ECO:0000256" key="8">
    <source>
        <dbReference type="ARBA" id="ARBA00022989"/>
    </source>
</evidence>
<dbReference type="Gene3D" id="3.90.190.10">
    <property type="entry name" value="Protein tyrosine phosphatase superfamily"/>
    <property type="match status" value="1"/>
</dbReference>
<keyword evidence="16" id="KW-1185">Reference proteome</keyword>
<dbReference type="EC" id="3.1.3.48" evidence="3"/>
<dbReference type="STRING" id="51511.ENSCSAVP00000005142"/>
<dbReference type="GO" id="GO:0004725">
    <property type="term" value="F:protein tyrosine phosphatase activity"/>
    <property type="evidence" value="ECO:0007669"/>
    <property type="project" value="UniProtKB-EC"/>
</dbReference>
<dbReference type="eggNOG" id="KOG0791">
    <property type="taxonomic scope" value="Eukaryota"/>
</dbReference>
<dbReference type="InterPro" id="IPR003595">
    <property type="entry name" value="Tyr_Pase_cat"/>
</dbReference>
<reference evidence="16" key="1">
    <citation type="submission" date="2003-08" db="EMBL/GenBank/DDBJ databases">
        <authorList>
            <person name="Birren B."/>
            <person name="Nusbaum C."/>
            <person name="Abebe A."/>
            <person name="Abouelleil A."/>
            <person name="Adekoya E."/>
            <person name="Ait-zahra M."/>
            <person name="Allen N."/>
            <person name="Allen T."/>
            <person name="An P."/>
            <person name="Anderson M."/>
            <person name="Anderson S."/>
            <person name="Arachchi H."/>
            <person name="Armbruster J."/>
            <person name="Bachantsang P."/>
            <person name="Baldwin J."/>
            <person name="Barry A."/>
            <person name="Bayul T."/>
            <person name="Blitshsteyn B."/>
            <person name="Bloom T."/>
            <person name="Blye J."/>
            <person name="Boguslavskiy L."/>
            <person name="Borowsky M."/>
            <person name="Boukhgalter B."/>
            <person name="Brunache A."/>
            <person name="Butler J."/>
            <person name="Calixte N."/>
            <person name="Calvo S."/>
            <person name="Camarata J."/>
            <person name="Campo K."/>
            <person name="Chang J."/>
            <person name="Cheshatsang Y."/>
            <person name="Citroen M."/>
            <person name="Collymore A."/>
            <person name="Considine T."/>
            <person name="Cook A."/>
            <person name="Cooke P."/>
            <person name="Corum B."/>
            <person name="Cuomo C."/>
            <person name="David R."/>
            <person name="Dawoe T."/>
            <person name="Degray S."/>
            <person name="Dodge S."/>
            <person name="Dooley K."/>
            <person name="Dorje P."/>
            <person name="Dorjee K."/>
            <person name="Dorris L."/>
            <person name="Duffey N."/>
            <person name="Dupes A."/>
            <person name="Elkins T."/>
            <person name="Engels R."/>
            <person name="Erickson J."/>
            <person name="Farina A."/>
            <person name="Faro S."/>
            <person name="Ferreira P."/>
            <person name="Fischer H."/>
            <person name="Fitzgerald M."/>
            <person name="Foley K."/>
            <person name="Gage D."/>
            <person name="Galagan J."/>
            <person name="Gearin G."/>
            <person name="Gnerre S."/>
            <person name="Gnirke A."/>
            <person name="Goyette A."/>
            <person name="Graham J."/>
            <person name="Grandbois E."/>
            <person name="Gyaltsen K."/>
            <person name="Hafez N."/>
            <person name="Hagopian D."/>
            <person name="Hagos B."/>
            <person name="Hall J."/>
            <person name="Hatcher B."/>
            <person name="Heller A."/>
            <person name="Higgins H."/>
            <person name="Honan T."/>
            <person name="Horn A."/>
            <person name="Houde N."/>
            <person name="Hughes L."/>
            <person name="Hulme W."/>
            <person name="Husby E."/>
            <person name="Iliev I."/>
            <person name="Jaffe D."/>
            <person name="Jones C."/>
            <person name="Kamal M."/>
            <person name="Kamat A."/>
            <person name="Kamvysselis M."/>
            <person name="Karlsson E."/>
            <person name="Kells C."/>
            <person name="Kieu A."/>
            <person name="Kisner P."/>
            <person name="Kodira C."/>
            <person name="Kulbokas E."/>
            <person name="Labutti K."/>
            <person name="Lama D."/>
            <person name="Landers T."/>
            <person name="Leger J."/>
            <person name="Levine S."/>
            <person name="Lewis D."/>
            <person name="Lewis T."/>
            <person name="Lindblad-toh K."/>
            <person name="Liu X."/>
            <person name="Lokyitsang T."/>
            <person name="Lokyitsang Y."/>
            <person name="Lucien O."/>
            <person name="Lui A."/>
            <person name="Ma L.J."/>
            <person name="Mabbitt R."/>
            <person name="Macdonald J."/>
            <person name="Maclean C."/>
            <person name="Major J."/>
            <person name="Manning J."/>
            <person name="Marabella R."/>
            <person name="Maru K."/>
            <person name="Matthews C."/>
            <person name="Mauceli E."/>
            <person name="Mccarthy M."/>
            <person name="Mcdonough S."/>
            <person name="Mcghee T."/>
            <person name="Meldrim J."/>
            <person name="Meneus L."/>
            <person name="Mesirov J."/>
            <person name="Mihalev A."/>
            <person name="Mihova T."/>
            <person name="Mikkelsen T."/>
            <person name="Mlenga V."/>
            <person name="Moru K."/>
            <person name="Mozes J."/>
            <person name="Mulrain L."/>
            <person name="Munson G."/>
            <person name="Naylor J."/>
            <person name="Newes C."/>
            <person name="Nguyen C."/>
            <person name="Nguyen N."/>
            <person name="Nguyen T."/>
            <person name="Nicol R."/>
            <person name="Nielsen C."/>
            <person name="Nizzari M."/>
            <person name="Norbu C."/>
            <person name="Norbu N."/>
            <person name="O'donnell P."/>
            <person name="Okoawo O."/>
            <person name="O'leary S."/>
            <person name="Omotosho B."/>
            <person name="O'neill K."/>
            <person name="Osman S."/>
            <person name="Parker S."/>
            <person name="Perrin D."/>
            <person name="Phunkhang P."/>
            <person name="Piqani B."/>
            <person name="Purcell S."/>
            <person name="Rachupka T."/>
            <person name="Ramasamy U."/>
            <person name="Rameau R."/>
            <person name="Ray V."/>
            <person name="Raymond C."/>
            <person name="Retta R."/>
            <person name="Richardson S."/>
            <person name="Rise C."/>
            <person name="Rodriguez J."/>
            <person name="Rogers J."/>
            <person name="Rogov P."/>
            <person name="Rutman M."/>
            <person name="Schupbach R."/>
            <person name="Seaman C."/>
            <person name="Settipalli S."/>
            <person name="Sharpe T."/>
            <person name="Sheridan J."/>
            <person name="Sherpa N."/>
            <person name="Shi J."/>
            <person name="Smirnov S."/>
            <person name="Smith C."/>
            <person name="Sougnez C."/>
            <person name="Spencer B."/>
            <person name="Stalker J."/>
            <person name="Stange-thomann N."/>
            <person name="Stavropoulos S."/>
            <person name="Stetson K."/>
            <person name="Stone C."/>
            <person name="Stone S."/>
            <person name="Stubbs M."/>
            <person name="Talamas J."/>
            <person name="Tchuinga P."/>
            <person name="Tenzing P."/>
            <person name="Tesfaye S."/>
            <person name="Theodore J."/>
            <person name="Thoulutsang Y."/>
            <person name="Topham K."/>
            <person name="Towey S."/>
            <person name="Tsamla T."/>
            <person name="Tsomo N."/>
            <person name="Vallee D."/>
            <person name="Vassiliev H."/>
            <person name="Venkataraman V."/>
            <person name="Vinson J."/>
            <person name="Vo A."/>
            <person name="Wade C."/>
            <person name="Wang S."/>
            <person name="Wangchuk T."/>
            <person name="Wangdi T."/>
            <person name="Whittaker C."/>
            <person name="Wilkinson J."/>
            <person name="Wu Y."/>
            <person name="Wyman D."/>
            <person name="Yadav S."/>
            <person name="Yang S."/>
            <person name="Yang X."/>
            <person name="Yeager S."/>
            <person name="Yee E."/>
            <person name="Young G."/>
            <person name="Zainoun J."/>
            <person name="Zembeck L."/>
            <person name="Zimmer A."/>
            <person name="Zody M."/>
            <person name="Lander E."/>
        </authorList>
    </citation>
    <scope>NUCLEOTIDE SEQUENCE [LARGE SCALE GENOMIC DNA]</scope>
</reference>
<accession>H2YIJ3</accession>
<keyword evidence="6" id="KW-0378">Hydrolase</keyword>
<protein>
    <recommendedName>
        <fullName evidence="3">protein-tyrosine-phosphatase</fullName>
        <ecNumber evidence="3">3.1.3.48</ecNumber>
    </recommendedName>
</protein>
<dbReference type="PRINTS" id="PR00700">
    <property type="entry name" value="PRTYPHPHTASE"/>
</dbReference>
<sequence length="331" mass="38640">TRVVQLSEFLDVLKVMKADSDFKFSEEYEEFKTVGRDQPTTVALLPENRGKNRYTNILPYDASRVKLSAIDDEPGTDYINANFIPGNNNRQREYIATQGPLPGTKEDFWRMVWEQDSRNIIMVTQTVERGKIKCDHYWPFDNEPITVADYTLQMTSESILPEWTIREFKITHVNTEPFYQQGADTRRIRQFHYTVWPDHGVPDTAETLVKFIRYVRRTIDREAKHTGPTVVHCSAGVGRTGTFIAMDRLLQHLVDNNYVDIFGIVHQMRMHRIFMVQTESQYILVHQMVQDFINRKYDEDDTTEEPVYENATQDDPIYENTSVKHTNGGVV</sequence>
<keyword evidence="7" id="KW-0904">Protein phosphatase</keyword>
<evidence type="ECO:0000256" key="7">
    <source>
        <dbReference type="ARBA" id="ARBA00022912"/>
    </source>
</evidence>
<dbReference type="InterPro" id="IPR000242">
    <property type="entry name" value="PTP_cat"/>
</dbReference>
<keyword evidence="5" id="KW-0732">Signal</keyword>
<dbReference type="PROSITE" id="PS00383">
    <property type="entry name" value="TYR_PHOSPHATASE_1"/>
    <property type="match status" value="1"/>
</dbReference>
<evidence type="ECO:0000256" key="9">
    <source>
        <dbReference type="ARBA" id="ARBA00023136"/>
    </source>
</evidence>
<feature type="region of interest" description="Disordered" evidence="12">
    <location>
        <begin position="300"/>
        <end position="331"/>
    </location>
</feature>
<evidence type="ECO:0000259" key="14">
    <source>
        <dbReference type="PROSITE" id="PS50056"/>
    </source>
</evidence>
<evidence type="ECO:0000256" key="10">
    <source>
        <dbReference type="ARBA" id="ARBA00023180"/>
    </source>
</evidence>
<feature type="domain" description="Tyrosine specific protein phosphatases" evidence="14">
    <location>
        <begin position="209"/>
        <end position="283"/>
    </location>
</feature>
<dbReference type="GO" id="GO:0016020">
    <property type="term" value="C:membrane"/>
    <property type="evidence" value="ECO:0007669"/>
    <property type="project" value="UniProtKB-SubCell"/>
</dbReference>
<organism evidence="15 16">
    <name type="scientific">Ciona savignyi</name>
    <name type="common">Pacific transparent sea squirt</name>
    <dbReference type="NCBI Taxonomy" id="51511"/>
    <lineage>
        <taxon>Eukaryota</taxon>
        <taxon>Metazoa</taxon>
        <taxon>Chordata</taxon>
        <taxon>Tunicata</taxon>
        <taxon>Ascidiacea</taxon>
        <taxon>Phlebobranchia</taxon>
        <taxon>Cionidae</taxon>
        <taxon>Ciona</taxon>
    </lineage>
</organism>
<keyword evidence="8" id="KW-1133">Transmembrane helix</keyword>
<evidence type="ECO:0000256" key="4">
    <source>
        <dbReference type="ARBA" id="ARBA00022692"/>
    </source>
</evidence>
<feature type="domain" description="Tyrosine-protein phosphatase" evidence="13">
    <location>
        <begin position="24"/>
        <end position="292"/>
    </location>
</feature>
<dbReference type="GeneTree" id="ENSGT00940000156088"/>
<comment type="subcellular location">
    <subcellularLocation>
        <location evidence="1">Membrane</location>
        <topology evidence="1">Single-pass type I membrane protein</topology>
    </subcellularLocation>
</comment>
<comment type="catalytic activity">
    <reaction evidence="11">
        <text>O-phospho-L-tyrosyl-[protein] + H2O = L-tyrosyl-[protein] + phosphate</text>
        <dbReference type="Rhea" id="RHEA:10684"/>
        <dbReference type="Rhea" id="RHEA-COMP:10136"/>
        <dbReference type="Rhea" id="RHEA-COMP:20101"/>
        <dbReference type="ChEBI" id="CHEBI:15377"/>
        <dbReference type="ChEBI" id="CHEBI:43474"/>
        <dbReference type="ChEBI" id="CHEBI:46858"/>
        <dbReference type="ChEBI" id="CHEBI:61978"/>
        <dbReference type="EC" id="3.1.3.48"/>
    </reaction>
</comment>
<dbReference type="OMA" id="KYTIWLL"/>
<dbReference type="InterPro" id="IPR050713">
    <property type="entry name" value="RTP_Phos/Ushers"/>
</dbReference>
<dbReference type="FunFam" id="3.90.190.10:FF:000009">
    <property type="entry name" value="Receptor-type tyrosine-protein phosphatase beta"/>
    <property type="match status" value="1"/>
</dbReference>